<dbReference type="InterPro" id="IPR009057">
    <property type="entry name" value="Homeodomain-like_sf"/>
</dbReference>
<dbReference type="AlphaFoldDB" id="U9T0P6"/>
<evidence type="ECO:0000313" key="3">
    <source>
        <dbReference type="EMBL" id="ERZ96960.1"/>
    </source>
</evidence>
<dbReference type="PROSITE" id="PS51253">
    <property type="entry name" value="HTH_CENPB"/>
    <property type="match status" value="1"/>
</dbReference>
<keyword evidence="1" id="KW-0238">DNA-binding</keyword>
<dbReference type="InterPro" id="IPR004875">
    <property type="entry name" value="DDE_SF_endonuclease_dom"/>
</dbReference>
<accession>U9T0P6</accession>
<sequence length="294" mass="33317">MECKGKINDRTLLTTAPHVAKLHPGKPARYPKLEDDLFAWISEKRANGNAITRKLITNKAISLSKSPELLANNPGIAGFKFSNKWLKGFLGRYDLSEHRRTTVAQQLPSDLIEKQNIFLNYIMYLRIHNKYKLKYIGNMDETPMWFDLPSNTTINQKGAKTVSIRTTGHERSSFTVILACMADVNSVKNRFVEKNTNIAVIPGGCASKLQPLNVAINKSFKSKVKDRYNNWMISNIHTFTPAGKIKRPSYSTVATWVKESWDEVDENLIQRSFKSCGISTNIDGSEDDCIFDHD</sequence>
<dbReference type="Gene3D" id="1.10.10.60">
    <property type="entry name" value="Homeodomain-like"/>
    <property type="match status" value="1"/>
</dbReference>
<dbReference type="HOGENOM" id="CLU_033137_2_1_1"/>
<dbReference type="SUPFAM" id="SSF46689">
    <property type="entry name" value="Homeodomain-like"/>
    <property type="match status" value="1"/>
</dbReference>
<dbReference type="GO" id="GO:0003677">
    <property type="term" value="F:DNA binding"/>
    <property type="evidence" value="ECO:0007669"/>
    <property type="project" value="UniProtKB-KW"/>
</dbReference>
<dbReference type="InterPro" id="IPR006600">
    <property type="entry name" value="HTH_CenpB_DNA-bd_dom"/>
</dbReference>
<dbReference type="Pfam" id="PF03221">
    <property type="entry name" value="HTH_Tnp_Tc5"/>
    <property type="match status" value="1"/>
</dbReference>
<dbReference type="SMART" id="SM00674">
    <property type="entry name" value="CENPB"/>
    <property type="match status" value="1"/>
</dbReference>
<dbReference type="GO" id="GO:0005634">
    <property type="term" value="C:nucleus"/>
    <property type="evidence" value="ECO:0007669"/>
    <property type="project" value="TreeGrafter"/>
</dbReference>
<gene>
    <name evidence="3" type="ORF">GLOINDRAFT_12060</name>
</gene>
<dbReference type="eggNOG" id="KOG3105">
    <property type="taxonomic scope" value="Eukaryota"/>
</dbReference>
<dbReference type="VEuPathDB" id="FungiDB:RhiirFUN_024115"/>
<dbReference type="PANTHER" id="PTHR19303">
    <property type="entry name" value="TRANSPOSON"/>
    <property type="match status" value="1"/>
</dbReference>
<evidence type="ECO:0000256" key="1">
    <source>
        <dbReference type="ARBA" id="ARBA00023125"/>
    </source>
</evidence>
<evidence type="ECO:0000259" key="2">
    <source>
        <dbReference type="PROSITE" id="PS51253"/>
    </source>
</evidence>
<reference evidence="3" key="1">
    <citation type="submission" date="2013-07" db="EMBL/GenBank/DDBJ databases">
        <title>The genome of an arbuscular mycorrhizal fungus provides insights into the evolution of the oldest plant symbiosis.</title>
        <authorList>
            <consortium name="DOE Joint Genome Institute"/>
            <person name="Tisserant E."/>
            <person name="Malbreil M."/>
            <person name="Kuo A."/>
            <person name="Kohler A."/>
            <person name="Symeonidi A."/>
            <person name="Balestrini R."/>
            <person name="Charron P."/>
            <person name="Duensing N."/>
            <person name="Frei-dit-Frey N."/>
            <person name="Gianinazzi-Pearson V."/>
            <person name="Gilbert B."/>
            <person name="Handa Y."/>
            <person name="Hijri M."/>
            <person name="Kaul R."/>
            <person name="Kawaguchi M."/>
            <person name="Krajinski F."/>
            <person name="Lammers P."/>
            <person name="Lapierre D."/>
            <person name="Masclaux F.G."/>
            <person name="Murat C."/>
            <person name="Morin E."/>
            <person name="Ndikumana S."/>
            <person name="Pagni M."/>
            <person name="Petitpierre D."/>
            <person name="Requena N."/>
            <person name="Rosikiewicz P."/>
            <person name="Riley R."/>
            <person name="Saito K."/>
            <person name="San Clemente H."/>
            <person name="Shapiro H."/>
            <person name="van Tuinen D."/>
            <person name="Becard G."/>
            <person name="Bonfante P."/>
            <person name="Paszkowski U."/>
            <person name="Shachar-Hill Y."/>
            <person name="Young J.P."/>
            <person name="Sanders I.R."/>
            <person name="Henrissat B."/>
            <person name="Rensing S.A."/>
            <person name="Grigoriev I.V."/>
            <person name="Corradi N."/>
            <person name="Roux C."/>
            <person name="Martin F."/>
        </authorList>
    </citation>
    <scope>NUCLEOTIDE SEQUENCE</scope>
    <source>
        <strain evidence="3">DAOM 197198</strain>
    </source>
</reference>
<dbReference type="InterPro" id="IPR050863">
    <property type="entry name" value="CenT-Element_Derived"/>
</dbReference>
<feature type="domain" description="HTH CENPB-type" evidence="2">
    <location>
        <begin position="21"/>
        <end position="99"/>
    </location>
</feature>
<proteinExistence type="predicted"/>
<organism evidence="3">
    <name type="scientific">Rhizophagus irregularis (strain DAOM 181602 / DAOM 197198 / MUCL 43194)</name>
    <name type="common">Arbuscular mycorrhizal fungus</name>
    <name type="synonym">Glomus intraradices</name>
    <dbReference type="NCBI Taxonomy" id="747089"/>
    <lineage>
        <taxon>Eukaryota</taxon>
        <taxon>Fungi</taxon>
        <taxon>Fungi incertae sedis</taxon>
        <taxon>Mucoromycota</taxon>
        <taxon>Glomeromycotina</taxon>
        <taxon>Glomeromycetes</taxon>
        <taxon>Glomerales</taxon>
        <taxon>Glomeraceae</taxon>
        <taxon>Rhizophagus</taxon>
    </lineage>
</organism>
<dbReference type="Pfam" id="PF03184">
    <property type="entry name" value="DDE_1"/>
    <property type="match status" value="1"/>
</dbReference>
<protein>
    <recommendedName>
        <fullName evidence="2">HTH CENPB-type domain-containing protein</fullName>
    </recommendedName>
</protein>
<dbReference type="EMBL" id="KI299996">
    <property type="protein sequence ID" value="ERZ96960.1"/>
    <property type="molecule type" value="Genomic_DNA"/>
</dbReference>
<name>U9T0P6_RHIID</name>